<accession>A0ABU1GU48</accession>
<keyword evidence="1" id="KW-0560">Oxidoreductase</keyword>
<name>A0ABU1GU48_9GAMM</name>
<evidence type="ECO:0000313" key="4">
    <source>
        <dbReference type="EMBL" id="MDR5895553.1"/>
    </source>
</evidence>
<dbReference type="Gene3D" id="3.40.50.720">
    <property type="entry name" value="NAD(P)-binding Rossmann-like Domain"/>
    <property type="match status" value="2"/>
</dbReference>
<dbReference type="RefSeq" id="WP_251591701.1">
    <property type="nucleotide sequence ID" value="NZ_JAMLJI010000001.1"/>
</dbReference>
<dbReference type="PANTHER" id="PTHR43333:SF1">
    <property type="entry name" value="D-ISOMER SPECIFIC 2-HYDROXYACID DEHYDROGENASE NAD-BINDING DOMAIN-CONTAINING PROTEIN"/>
    <property type="match status" value="1"/>
</dbReference>
<sequence>MHVLIHTDNDSARWQRVLANALPGARIDTTAEVGFIPATYLVVWQPPTALLDAQTETLKAILNLGAGVDALLSNPALPDVPLYKIEGGGMEAYMADYMLYAVLHFYRGFDLYRAHQSARQWQPQPLEEKRDWPVTVLGLGTIGAHVATLLCEHGFTVAGWSRSPKALEGIDCHAGMDTLEPLLGRTRLLVNLLPTTEATTGLLNHERLARLPEGAVVINAGRGATLELTALASLLERGHLRGAMLDVFPNEPLAPDHPIYTAPNVTLTPHIAAPTPIDDAAVQLAERLERLEQGECVPGVDRRAGY</sequence>
<feature type="domain" description="D-isomer specific 2-hydroxyacid dehydrogenase NAD-binding" evidence="3">
    <location>
        <begin position="101"/>
        <end position="272"/>
    </location>
</feature>
<keyword evidence="5" id="KW-1185">Reference proteome</keyword>
<reference evidence="4 5" key="1">
    <citation type="submission" date="2023-04" db="EMBL/GenBank/DDBJ databases">
        <title>A long-awaited taxogenomic arrangement of the family Halomonadaceae.</title>
        <authorList>
            <person name="De La Haba R."/>
            <person name="Chuvochina M."/>
            <person name="Wittouck S."/>
            <person name="Arahal D.R."/>
            <person name="Sanchez-Porro C."/>
            <person name="Hugenholtz P."/>
            <person name="Ventosa A."/>
        </authorList>
    </citation>
    <scope>NUCLEOTIDE SEQUENCE [LARGE SCALE GENOMIC DNA]</scope>
    <source>
        <strain evidence="4 5">DSM 22428</strain>
    </source>
</reference>
<dbReference type="CDD" id="cd12164">
    <property type="entry name" value="GDH_like_2"/>
    <property type="match status" value="1"/>
</dbReference>
<organism evidence="4 5">
    <name type="scientific">Larsenimonas suaedae</name>
    <dbReference type="NCBI Taxonomy" id="1851019"/>
    <lineage>
        <taxon>Bacteria</taxon>
        <taxon>Pseudomonadati</taxon>
        <taxon>Pseudomonadota</taxon>
        <taxon>Gammaproteobacteria</taxon>
        <taxon>Oceanospirillales</taxon>
        <taxon>Halomonadaceae</taxon>
        <taxon>Larsenimonas</taxon>
    </lineage>
</organism>
<dbReference type="InterPro" id="IPR006140">
    <property type="entry name" value="D-isomer_DH_NAD-bd"/>
</dbReference>
<dbReference type="SUPFAM" id="SSF51735">
    <property type="entry name" value="NAD(P)-binding Rossmann-fold domains"/>
    <property type="match status" value="1"/>
</dbReference>
<comment type="caution">
    <text evidence="4">The sequence shown here is derived from an EMBL/GenBank/DDBJ whole genome shotgun (WGS) entry which is preliminary data.</text>
</comment>
<dbReference type="Proteomes" id="UP001269375">
    <property type="component" value="Unassembled WGS sequence"/>
</dbReference>
<evidence type="ECO:0000313" key="5">
    <source>
        <dbReference type="Proteomes" id="UP001269375"/>
    </source>
</evidence>
<protein>
    <submittedName>
        <fullName evidence="4">Glyoxylate/hydroxypyruvate reductase A</fullName>
    </submittedName>
</protein>
<evidence type="ECO:0000259" key="3">
    <source>
        <dbReference type="Pfam" id="PF02826"/>
    </source>
</evidence>
<proteinExistence type="predicted"/>
<evidence type="ECO:0000256" key="1">
    <source>
        <dbReference type="ARBA" id="ARBA00023002"/>
    </source>
</evidence>
<keyword evidence="2" id="KW-0520">NAD</keyword>
<gene>
    <name evidence="4" type="ORF">QC825_05655</name>
</gene>
<dbReference type="Pfam" id="PF02826">
    <property type="entry name" value="2-Hacid_dh_C"/>
    <property type="match status" value="1"/>
</dbReference>
<evidence type="ECO:0000256" key="2">
    <source>
        <dbReference type="ARBA" id="ARBA00023027"/>
    </source>
</evidence>
<dbReference type="InterPro" id="IPR036291">
    <property type="entry name" value="NAD(P)-bd_dom_sf"/>
</dbReference>
<dbReference type="EMBL" id="JARWAO010000002">
    <property type="protein sequence ID" value="MDR5895553.1"/>
    <property type="molecule type" value="Genomic_DNA"/>
</dbReference>
<dbReference type="PANTHER" id="PTHR43333">
    <property type="entry name" value="2-HACID_DH_C DOMAIN-CONTAINING PROTEIN"/>
    <property type="match status" value="1"/>
</dbReference>